<evidence type="ECO:0000313" key="4">
    <source>
        <dbReference type="Proteomes" id="UP000297608"/>
    </source>
</evidence>
<dbReference type="Proteomes" id="UP000297608">
    <property type="component" value="Unassembled WGS sequence"/>
</dbReference>
<keyword evidence="1" id="KW-1133">Transmembrane helix</keyword>
<dbReference type="EMBL" id="SOFG01000012">
    <property type="protein sequence ID" value="TFB86438.1"/>
    <property type="molecule type" value="Genomic_DNA"/>
</dbReference>
<name>A0ABY2IB71_9MICO</name>
<feature type="chain" id="PRO_5045857001" description="LPXTG cell wall anchor domain-containing protein" evidence="2">
    <location>
        <begin position="30"/>
        <end position="334"/>
    </location>
</feature>
<reference evidence="3 4" key="1">
    <citation type="submission" date="2019-03" db="EMBL/GenBank/DDBJ databases">
        <title>Genomics of glacier-inhabiting Cryobacterium strains.</title>
        <authorList>
            <person name="Liu Q."/>
            <person name="Xin Y.-H."/>
        </authorList>
    </citation>
    <scope>NUCLEOTIDE SEQUENCE [LARGE SCALE GENOMIC DNA]</scope>
    <source>
        <strain evidence="3 4">MDB2-B</strain>
    </source>
</reference>
<dbReference type="RefSeq" id="WP_134534987.1">
    <property type="nucleotide sequence ID" value="NZ_SOFG01000012.1"/>
</dbReference>
<evidence type="ECO:0008006" key="5">
    <source>
        <dbReference type="Google" id="ProtNLM"/>
    </source>
</evidence>
<protein>
    <recommendedName>
        <fullName evidence="5">LPXTG cell wall anchor domain-containing protein</fullName>
    </recommendedName>
</protein>
<comment type="caution">
    <text evidence="3">The sequence shown here is derived from an EMBL/GenBank/DDBJ whole genome shotgun (WGS) entry which is preliminary data.</text>
</comment>
<organism evidence="3 4">
    <name type="scientific">Cryobacterium algoricola</name>
    <dbReference type="NCBI Taxonomy" id="1259183"/>
    <lineage>
        <taxon>Bacteria</taxon>
        <taxon>Bacillati</taxon>
        <taxon>Actinomycetota</taxon>
        <taxon>Actinomycetes</taxon>
        <taxon>Micrococcales</taxon>
        <taxon>Microbacteriaceae</taxon>
        <taxon>Cryobacterium</taxon>
    </lineage>
</organism>
<keyword evidence="1" id="KW-0472">Membrane</keyword>
<evidence type="ECO:0000256" key="2">
    <source>
        <dbReference type="SAM" id="SignalP"/>
    </source>
</evidence>
<feature type="transmembrane region" description="Helical" evidence="1">
    <location>
        <begin position="300"/>
        <end position="319"/>
    </location>
</feature>
<gene>
    <name evidence="3" type="ORF">E3O44_11890</name>
</gene>
<keyword evidence="2" id="KW-0732">Signal</keyword>
<evidence type="ECO:0000313" key="3">
    <source>
        <dbReference type="EMBL" id="TFB86438.1"/>
    </source>
</evidence>
<sequence>MLRRCLLLAAALVLAAVTVAVLPVPAASAAPLGSSVTQCNGVAGIGGGTGAVECSVVVENNLNLATGATSSTVSTIVCVHAANTLVDCGAPTVVAGTTLVTTVSQCNGSINVGGGNTLCSVSVVNTLTGSTTPKPATVNQCVGSGVSTTLDCAPVSNTSGAAVTQCNGSGNGGGGDVYCRVDTASTTTAQLPVTVNQCNASSNGGGSTVRCTTSLLTRVLSVNRATAVTHAAATPVEATTTTTGTTPAVTAVAPPVASGTPSTGTASQNPVTITSAARAGVLPPVDFSRLAHTGVDVEPVLTTGIALVVSGLLLVGFATRRRTRAWILRLTGTP</sequence>
<evidence type="ECO:0000256" key="1">
    <source>
        <dbReference type="SAM" id="Phobius"/>
    </source>
</evidence>
<feature type="signal peptide" evidence="2">
    <location>
        <begin position="1"/>
        <end position="29"/>
    </location>
</feature>
<accession>A0ABY2IB71</accession>
<proteinExistence type="predicted"/>
<keyword evidence="4" id="KW-1185">Reference proteome</keyword>
<keyword evidence="1" id="KW-0812">Transmembrane</keyword>